<dbReference type="AlphaFoldDB" id="I9N4S3"/>
<reference evidence="1 2" key="1">
    <citation type="submission" date="2012-02" db="EMBL/GenBank/DDBJ databases">
        <title>Improved High-Quality Draft Sequence of Rhizobium leguminosarum bv. trifolii WSM597.</title>
        <authorList>
            <consortium name="US DOE Joint Genome Institute"/>
            <person name="Lucas S."/>
            <person name="Han J."/>
            <person name="Lapidus A."/>
            <person name="Cheng J.-F."/>
            <person name="Goodwin L."/>
            <person name="Pitluck S."/>
            <person name="Peters L."/>
            <person name="Ovchinnikova G."/>
            <person name="Held B."/>
            <person name="Detter J.C."/>
            <person name="Han C."/>
            <person name="Tapia R."/>
            <person name="Land M."/>
            <person name="Hauser L."/>
            <person name="Kyrpides N."/>
            <person name="Ivanova N."/>
            <person name="Pagani I."/>
            <person name="Brau L."/>
            <person name="Yates R."/>
            <person name="O'Hara G."/>
            <person name="Rui T."/>
            <person name="Howieson J."/>
            <person name="Reeve W."/>
            <person name="Woyke T."/>
        </authorList>
    </citation>
    <scope>NUCLEOTIDE SEQUENCE [LARGE SCALE GENOMIC DNA]</scope>
    <source>
        <strain evidence="1 2">WSM597</strain>
    </source>
</reference>
<evidence type="ECO:0008006" key="3">
    <source>
        <dbReference type="Google" id="ProtNLM"/>
    </source>
</evidence>
<dbReference type="RefSeq" id="WP_003586771.1">
    <property type="nucleotide sequence ID" value="NZ_JH719381.1"/>
</dbReference>
<dbReference type="HOGENOM" id="CLU_1775927_0_0_5"/>
<dbReference type="Proteomes" id="UP000005092">
    <property type="component" value="Unassembled WGS sequence"/>
</dbReference>
<evidence type="ECO:0000313" key="1">
    <source>
        <dbReference type="EMBL" id="EJB02884.1"/>
    </source>
</evidence>
<organism evidence="1 2">
    <name type="scientific">Rhizobium leguminosarum bv. trifolii WSM597</name>
    <dbReference type="NCBI Taxonomy" id="754764"/>
    <lineage>
        <taxon>Bacteria</taxon>
        <taxon>Pseudomonadati</taxon>
        <taxon>Pseudomonadota</taxon>
        <taxon>Alphaproteobacteria</taxon>
        <taxon>Hyphomicrobiales</taxon>
        <taxon>Rhizobiaceae</taxon>
        <taxon>Rhizobium/Agrobacterium group</taxon>
        <taxon>Rhizobium</taxon>
    </lineage>
</organism>
<dbReference type="Gene3D" id="3.30.2000.20">
    <property type="match status" value="1"/>
</dbReference>
<proteinExistence type="predicted"/>
<evidence type="ECO:0000313" key="2">
    <source>
        <dbReference type="Proteomes" id="UP000005092"/>
    </source>
</evidence>
<protein>
    <recommendedName>
        <fullName evidence="3">Tail terminator</fullName>
    </recommendedName>
</protein>
<dbReference type="EMBL" id="JH719381">
    <property type="protein sequence ID" value="EJB02884.1"/>
    <property type="molecule type" value="Genomic_DNA"/>
</dbReference>
<dbReference type="OrthoDB" id="7305894at2"/>
<sequence length="138" mass="15479">MSSPEAFDAINEVLFNGWAETIVIYENDTLQDPDTQEPFIYIEVVGDQLEQDTFGAPGQNEWVEDGAAYFHVMVPNGTGSREARAIAKRLSNLFRERPVDSMNFQRMSIGSGEPGRDFPNFFAMTLTIGFDRRDTTGS</sequence>
<accession>I9N4S3</accession>
<name>I9N4S3_RHILT</name>
<gene>
    <name evidence="1" type="ORF">Rleg9DRAFT_1698</name>
</gene>